<sequence length="131" mass="14667">MGRSYVFQATNSAVKYFQGVNIHPAQRPKAFRSVAETLSTPGVGWVLGYNHVTEPLDPSFPDLRTEESGGLPPRPWVPCRTDFGVLPSSWRSTAAGRDVQRLRRLRTSKYFCGNRHRKISYGLARSQLCAA</sequence>
<name>A0AAD9Y2E6_COLKA</name>
<comment type="caution">
    <text evidence="1">The sequence shown here is derived from an EMBL/GenBank/DDBJ whole genome shotgun (WGS) entry which is preliminary data.</text>
</comment>
<dbReference type="AlphaFoldDB" id="A0AAD9Y2E6"/>
<keyword evidence="2" id="KW-1185">Reference proteome</keyword>
<dbReference type="EMBL" id="VYYT01000554">
    <property type="protein sequence ID" value="KAK2732279.1"/>
    <property type="molecule type" value="Genomic_DNA"/>
</dbReference>
<gene>
    <name evidence="1" type="ORF">CKAH01_02225</name>
</gene>
<reference evidence="1" key="1">
    <citation type="submission" date="2023-02" db="EMBL/GenBank/DDBJ databases">
        <title>Colletotrichum kahawae CIFC_Que2 genome sequencing and assembly.</title>
        <authorList>
            <person name="Baroncelli R."/>
        </authorList>
    </citation>
    <scope>NUCLEOTIDE SEQUENCE</scope>
    <source>
        <strain evidence="1">CIFC_Que2</strain>
    </source>
</reference>
<dbReference type="Proteomes" id="UP001281614">
    <property type="component" value="Unassembled WGS sequence"/>
</dbReference>
<protein>
    <submittedName>
        <fullName evidence="1">Uncharacterized protein</fullName>
    </submittedName>
</protein>
<proteinExistence type="predicted"/>
<accession>A0AAD9Y2E6</accession>
<organism evidence="1 2">
    <name type="scientific">Colletotrichum kahawae</name>
    <name type="common">Coffee berry disease fungus</name>
    <dbReference type="NCBI Taxonomy" id="34407"/>
    <lineage>
        <taxon>Eukaryota</taxon>
        <taxon>Fungi</taxon>
        <taxon>Dikarya</taxon>
        <taxon>Ascomycota</taxon>
        <taxon>Pezizomycotina</taxon>
        <taxon>Sordariomycetes</taxon>
        <taxon>Hypocreomycetidae</taxon>
        <taxon>Glomerellales</taxon>
        <taxon>Glomerellaceae</taxon>
        <taxon>Colletotrichum</taxon>
        <taxon>Colletotrichum gloeosporioides species complex</taxon>
    </lineage>
</organism>
<evidence type="ECO:0000313" key="1">
    <source>
        <dbReference type="EMBL" id="KAK2732279.1"/>
    </source>
</evidence>
<evidence type="ECO:0000313" key="2">
    <source>
        <dbReference type="Proteomes" id="UP001281614"/>
    </source>
</evidence>